<dbReference type="InterPro" id="IPR006146">
    <property type="entry name" value="5'-Nucleotdase_CS"/>
</dbReference>
<dbReference type="Proteomes" id="UP000037425">
    <property type="component" value="Unassembled WGS sequence"/>
</dbReference>
<dbReference type="AlphaFoldDB" id="A0A0L8BTY9"/>
<evidence type="ECO:0000259" key="9">
    <source>
        <dbReference type="PROSITE" id="PS51782"/>
    </source>
</evidence>
<dbReference type="FunFam" id="3.60.21.10:FF:000020">
    <property type="entry name" value="NT5E isoform 4"/>
    <property type="match status" value="1"/>
</dbReference>
<dbReference type="Pfam" id="PF00149">
    <property type="entry name" value="Metallophos"/>
    <property type="match status" value="1"/>
</dbReference>
<reference evidence="11" key="1">
    <citation type="submission" date="2015-07" db="EMBL/GenBank/DDBJ databases">
        <title>Whole genome sequence of an Ensifer adhaerens strain isolated from a cave pool in the Wind Cave National Park.</title>
        <authorList>
            <person name="Eng W.W.H."/>
            <person name="Gan H.M."/>
            <person name="Barton H.A."/>
            <person name="Savka M.A."/>
        </authorList>
    </citation>
    <scope>NUCLEOTIDE SEQUENCE [LARGE SCALE GENOMIC DNA]</scope>
    <source>
        <strain evidence="11">SD006</strain>
    </source>
</reference>
<dbReference type="GO" id="GO:0009166">
    <property type="term" value="P:nucleotide catabolic process"/>
    <property type="evidence" value="ECO:0007669"/>
    <property type="project" value="InterPro"/>
</dbReference>
<dbReference type="OrthoDB" id="9803927at2"/>
<keyword evidence="5 8" id="KW-0732">Signal</keyword>
<dbReference type="Gene3D" id="3.90.780.10">
    <property type="entry name" value="5'-Nucleotidase, C-terminal domain"/>
    <property type="match status" value="1"/>
</dbReference>
<proteinExistence type="inferred from homology"/>
<dbReference type="InterPro" id="IPR008334">
    <property type="entry name" value="5'-Nucleotdase_C"/>
</dbReference>
<evidence type="ECO:0000256" key="6">
    <source>
        <dbReference type="ARBA" id="ARBA00022741"/>
    </source>
</evidence>
<comment type="similarity">
    <text evidence="2 8">Belongs to the 5'-nucleotidase family.</text>
</comment>
<evidence type="ECO:0000313" key="11">
    <source>
        <dbReference type="Proteomes" id="UP000037425"/>
    </source>
</evidence>
<dbReference type="CDD" id="cd00118">
    <property type="entry name" value="LysM"/>
    <property type="match status" value="1"/>
</dbReference>
<feature type="chain" id="PRO_5005394773" evidence="8">
    <location>
        <begin position="25"/>
        <end position="613"/>
    </location>
</feature>
<keyword evidence="7 8" id="KW-0378">Hydrolase</keyword>
<dbReference type="GO" id="GO:0005576">
    <property type="term" value="C:extracellular region"/>
    <property type="evidence" value="ECO:0007669"/>
    <property type="project" value="UniProtKB-SubCell"/>
</dbReference>
<evidence type="ECO:0000313" key="10">
    <source>
        <dbReference type="EMBL" id="KOF18157.1"/>
    </source>
</evidence>
<evidence type="ECO:0000256" key="4">
    <source>
        <dbReference type="ARBA" id="ARBA00022723"/>
    </source>
</evidence>
<dbReference type="Gene3D" id="3.60.21.10">
    <property type="match status" value="1"/>
</dbReference>
<organism evidence="10 11">
    <name type="scientific">Ensifer adhaerens</name>
    <name type="common">Sinorhizobium morelense</name>
    <dbReference type="NCBI Taxonomy" id="106592"/>
    <lineage>
        <taxon>Bacteria</taxon>
        <taxon>Pseudomonadati</taxon>
        <taxon>Pseudomonadota</taxon>
        <taxon>Alphaproteobacteria</taxon>
        <taxon>Hyphomicrobiales</taxon>
        <taxon>Rhizobiaceae</taxon>
        <taxon>Sinorhizobium/Ensifer group</taxon>
        <taxon>Ensifer</taxon>
    </lineage>
</organism>
<evidence type="ECO:0000256" key="2">
    <source>
        <dbReference type="ARBA" id="ARBA00006654"/>
    </source>
</evidence>
<keyword evidence="3" id="KW-0964">Secreted</keyword>
<dbReference type="PANTHER" id="PTHR11575">
    <property type="entry name" value="5'-NUCLEOTIDASE-RELATED"/>
    <property type="match status" value="1"/>
</dbReference>
<protein>
    <submittedName>
        <fullName evidence="10">5'-nucleotidase</fullName>
    </submittedName>
</protein>
<dbReference type="InterPro" id="IPR006179">
    <property type="entry name" value="5_nucleotidase/apyrase"/>
</dbReference>
<feature type="signal peptide" evidence="8">
    <location>
        <begin position="1"/>
        <end position="24"/>
    </location>
</feature>
<feature type="domain" description="LysM" evidence="9">
    <location>
        <begin position="563"/>
        <end position="610"/>
    </location>
</feature>
<evidence type="ECO:0000256" key="8">
    <source>
        <dbReference type="RuleBase" id="RU362119"/>
    </source>
</evidence>
<evidence type="ECO:0000256" key="1">
    <source>
        <dbReference type="ARBA" id="ARBA00004613"/>
    </source>
</evidence>
<dbReference type="GO" id="GO:0046872">
    <property type="term" value="F:metal ion binding"/>
    <property type="evidence" value="ECO:0007669"/>
    <property type="project" value="UniProtKB-KW"/>
</dbReference>
<dbReference type="RefSeq" id="WP_053249608.1">
    <property type="nucleotide sequence ID" value="NZ_LGAP01000008.1"/>
</dbReference>
<dbReference type="InterPro" id="IPR036907">
    <property type="entry name" value="5'-Nucleotdase_C_sf"/>
</dbReference>
<comment type="caution">
    <text evidence="10">The sequence shown here is derived from an EMBL/GenBank/DDBJ whole genome shotgun (WGS) entry which is preliminary data.</text>
</comment>
<dbReference type="Pfam" id="PF01476">
    <property type="entry name" value="LysM"/>
    <property type="match status" value="1"/>
</dbReference>
<dbReference type="SUPFAM" id="SSF55816">
    <property type="entry name" value="5'-nucleotidase (syn. UDP-sugar hydrolase), C-terminal domain"/>
    <property type="match status" value="1"/>
</dbReference>
<keyword evidence="6 8" id="KW-0547">Nucleotide-binding</keyword>
<dbReference type="SMART" id="SM00257">
    <property type="entry name" value="LysM"/>
    <property type="match status" value="1"/>
</dbReference>
<dbReference type="PANTHER" id="PTHR11575:SF24">
    <property type="entry name" value="5'-NUCLEOTIDASE"/>
    <property type="match status" value="1"/>
</dbReference>
<gene>
    <name evidence="10" type="ORF">AC244_14955</name>
</gene>
<dbReference type="GO" id="GO:0016788">
    <property type="term" value="F:hydrolase activity, acting on ester bonds"/>
    <property type="evidence" value="ECO:0007669"/>
    <property type="project" value="InterPro"/>
</dbReference>
<dbReference type="PATRIC" id="fig|106592.7.peg.7272"/>
<dbReference type="Pfam" id="PF02872">
    <property type="entry name" value="5_nucleotid_C"/>
    <property type="match status" value="1"/>
</dbReference>
<dbReference type="Gene3D" id="3.10.350.10">
    <property type="entry name" value="LysM domain"/>
    <property type="match status" value="1"/>
</dbReference>
<dbReference type="InterPro" id="IPR029052">
    <property type="entry name" value="Metallo-depent_PP-like"/>
</dbReference>
<keyword evidence="4" id="KW-0479">Metal-binding</keyword>
<sequence>MIRHMRTGLMTASILALSSGAAFADYELNILHINDLHSRIESINKFDSTCSAEEEGKNECFGGVARLKSLIDQKRQDLSGKNVLLLNAGDNFQGSLFFTTYKGLVEAEFLNLMKFDAMTVGNHEFDESEDGLAGFLDKIEFPVVTANVLPSHKSKIGDRIKPSIVLEVGGQKVGIVGAVANDTPELSSPGPDILIGDDVATTTAAVEELKKQGVDKIIALTHVGYPRDLAAIAKIPDVDVVVGGHSHSLLSNTDEKAEGPYPTMVDNPGGYKVPVVQAASYTKYLGDLVVTFDDKGVVKAAKGDPILVDSSVKPDQAVLTRVAELAKPIEELRSKIIAKTEAPIDGSRDNCRTKECEMGSLVADAMLDRVKDQGVTIAITNGGGLRASIDAGDVSMGEVITVLPFQNTVATFQIKGDGIREALENGLSKLEEAGGRFPQVAGLKYSFDRSKPVGSRVVSVEVKEGEGYGPLDPAKTYSLVTNNYMRNGGDGYDVFKTKGENAYDYGPGLETVLADYLAAHQPFKPYTDSRITEVAAAAGTTTDATATQAAAGAAATTPASGPQKHVIAKGDTLWDLAKSFYGDGALWAKISEANGKPAPRHLHVGTELEIPAK</sequence>
<name>A0A0L8BTY9_ENSAD</name>
<dbReference type="SUPFAM" id="SSF56300">
    <property type="entry name" value="Metallo-dependent phosphatases"/>
    <property type="match status" value="1"/>
</dbReference>
<dbReference type="EMBL" id="LGAP01000008">
    <property type="protein sequence ID" value="KOF18157.1"/>
    <property type="molecule type" value="Genomic_DNA"/>
</dbReference>
<dbReference type="InterPro" id="IPR004843">
    <property type="entry name" value="Calcineurin-like_PHP"/>
</dbReference>
<dbReference type="CDD" id="cd07409">
    <property type="entry name" value="MPP_CD73_N"/>
    <property type="match status" value="1"/>
</dbReference>
<comment type="subcellular location">
    <subcellularLocation>
        <location evidence="1">Secreted</location>
    </subcellularLocation>
</comment>
<dbReference type="InterPro" id="IPR018392">
    <property type="entry name" value="LysM"/>
</dbReference>
<dbReference type="PROSITE" id="PS00785">
    <property type="entry name" value="5_NUCLEOTIDASE_1"/>
    <property type="match status" value="1"/>
</dbReference>
<evidence type="ECO:0000256" key="3">
    <source>
        <dbReference type="ARBA" id="ARBA00022525"/>
    </source>
</evidence>
<accession>A0A0L8BTY9</accession>
<evidence type="ECO:0000256" key="5">
    <source>
        <dbReference type="ARBA" id="ARBA00022729"/>
    </source>
</evidence>
<dbReference type="InterPro" id="IPR036779">
    <property type="entry name" value="LysM_dom_sf"/>
</dbReference>
<dbReference type="PROSITE" id="PS51782">
    <property type="entry name" value="LYSM"/>
    <property type="match status" value="1"/>
</dbReference>
<dbReference type="GO" id="GO:0000166">
    <property type="term" value="F:nucleotide binding"/>
    <property type="evidence" value="ECO:0007669"/>
    <property type="project" value="UniProtKB-KW"/>
</dbReference>
<dbReference type="PROSITE" id="PS00786">
    <property type="entry name" value="5_NUCLEOTIDASE_2"/>
    <property type="match status" value="1"/>
</dbReference>
<evidence type="ECO:0000256" key="7">
    <source>
        <dbReference type="ARBA" id="ARBA00022801"/>
    </source>
</evidence>
<dbReference type="FunFam" id="3.90.780.10:FF:000004">
    <property type="entry name" value="UDP-sugar hydrolase, putative"/>
    <property type="match status" value="1"/>
</dbReference>
<dbReference type="PRINTS" id="PR01607">
    <property type="entry name" value="APYRASEFAMLY"/>
</dbReference>